<evidence type="ECO:0008006" key="6">
    <source>
        <dbReference type="Google" id="ProtNLM"/>
    </source>
</evidence>
<dbReference type="Proteomes" id="UP001345013">
    <property type="component" value="Unassembled WGS sequence"/>
</dbReference>
<evidence type="ECO:0000259" key="2">
    <source>
        <dbReference type="PROSITE" id="PS51925"/>
    </source>
</evidence>
<dbReference type="PANTHER" id="PTHR13844">
    <property type="entry name" value="SWI/SNF-RELATED MATRIX-ASSOCIATED ACTIN-DEPENDENT REGULATOR OF CHROMATIN SUBFAMILY D"/>
    <property type="match status" value="1"/>
</dbReference>
<keyword evidence="5" id="KW-1185">Reference proteome</keyword>
<dbReference type="InterPro" id="IPR036885">
    <property type="entry name" value="SWIB_MDM2_dom_sf"/>
</dbReference>
<proteinExistence type="predicted"/>
<dbReference type="Gene3D" id="1.10.245.10">
    <property type="entry name" value="SWIB/MDM2 domain"/>
    <property type="match status" value="1"/>
</dbReference>
<evidence type="ECO:0000259" key="3">
    <source>
        <dbReference type="PROSITE" id="PS51998"/>
    </source>
</evidence>
<feature type="compositionally biased region" description="Basic residues" evidence="1">
    <location>
        <begin position="157"/>
        <end position="170"/>
    </location>
</feature>
<dbReference type="Gene3D" id="1.10.10.60">
    <property type="entry name" value="Homeodomain-like"/>
    <property type="match status" value="1"/>
</dbReference>
<evidence type="ECO:0000313" key="4">
    <source>
        <dbReference type="EMBL" id="KAK5093624.1"/>
    </source>
</evidence>
<accession>A0ABR0KCW9</accession>
<dbReference type="InterPro" id="IPR014876">
    <property type="entry name" value="DEK_C"/>
</dbReference>
<dbReference type="PROSITE" id="PS51925">
    <property type="entry name" value="SWIB_MDM2"/>
    <property type="match status" value="1"/>
</dbReference>
<dbReference type="PROSITE" id="PS51998">
    <property type="entry name" value="DEK_C"/>
    <property type="match status" value="1"/>
</dbReference>
<evidence type="ECO:0000256" key="1">
    <source>
        <dbReference type="SAM" id="MobiDB-lite"/>
    </source>
</evidence>
<reference evidence="4 5" key="1">
    <citation type="submission" date="2023-08" db="EMBL/GenBank/DDBJ databases">
        <title>Black Yeasts Isolated from many extreme environments.</title>
        <authorList>
            <person name="Coleine C."/>
            <person name="Stajich J.E."/>
            <person name="Selbmann L."/>
        </authorList>
    </citation>
    <scope>NUCLEOTIDE SEQUENCE [LARGE SCALE GENOMIC DNA]</scope>
    <source>
        <strain evidence="4 5">CCFEE 5885</strain>
    </source>
</reference>
<organism evidence="4 5">
    <name type="scientific">Lithohypha guttulata</name>
    <dbReference type="NCBI Taxonomy" id="1690604"/>
    <lineage>
        <taxon>Eukaryota</taxon>
        <taxon>Fungi</taxon>
        <taxon>Dikarya</taxon>
        <taxon>Ascomycota</taxon>
        <taxon>Pezizomycotina</taxon>
        <taxon>Eurotiomycetes</taxon>
        <taxon>Chaetothyriomycetidae</taxon>
        <taxon>Chaetothyriales</taxon>
        <taxon>Trichomeriaceae</taxon>
        <taxon>Lithohypha</taxon>
    </lineage>
</organism>
<feature type="region of interest" description="Disordered" evidence="1">
    <location>
        <begin position="65"/>
        <end position="196"/>
    </location>
</feature>
<protein>
    <recommendedName>
        <fullName evidence="6">DM2 domain-containing protein</fullName>
    </recommendedName>
</protein>
<dbReference type="SMART" id="SM00151">
    <property type="entry name" value="SWIB"/>
    <property type="match status" value="1"/>
</dbReference>
<dbReference type="EMBL" id="JAVRRG010000041">
    <property type="protein sequence ID" value="KAK5093624.1"/>
    <property type="molecule type" value="Genomic_DNA"/>
</dbReference>
<comment type="caution">
    <text evidence="4">The sequence shown here is derived from an EMBL/GenBank/DDBJ whole genome shotgun (WGS) entry which is preliminary data.</text>
</comment>
<dbReference type="SUPFAM" id="SSF109715">
    <property type="entry name" value="DEK C-terminal domain"/>
    <property type="match status" value="1"/>
</dbReference>
<gene>
    <name evidence="4" type="ORF">LTR24_004178</name>
</gene>
<evidence type="ECO:0000313" key="5">
    <source>
        <dbReference type="Proteomes" id="UP001345013"/>
    </source>
</evidence>
<dbReference type="Pfam" id="PF02201">
    <property type="entry name" value="SWIB"/>
    <property type="match status" value="1"/>
</dbReference>
<sequence>MEVPNEVRVKYVEIIDDILSTSDLAQVTEKKIRNGIQERVEYDITPQKAAIKELIMQRFDVVNAKQSGESEPVPSVEKADPLPKTNGHAKSRSVSTSEAGQKRQADDSDLSDLVDTAPAKKKRKASVDEDAAFAARLQAEEDRNARPTRGGAPRKAAPSKKKKTSKKKTATKVTGSDDSDVDGEGGTSRKVNRNTGFHKPMNLSAIATDFFGTPQLSRPQVTKQVWAYIKSNDLQDPSDKRFIDCDEKLKGLLKQDRVQMFQMTKILNTHMYNPEE</sequence>
<dbReference type="InterPro" id="IPR003121">
    <property type="entry name" value="SWIB_MDM2_domain"/>
</dbReference>
<dbReference type="CDD" id="cd10567">
    <property type="entry name" value="SWIB-MDM2_like"/>
    <property type="match status" value="1"/>
</dbReference>
<dbReference type="SUPFAM" id="SSF47592">
    <property type="entry name" value="SWIB/MDM2 domain"/>
    <property type="match status" value="1"/>
</dbReference>
<feature type="domain" description="DEK-C" evidence="3">
    <location>
        <begin position="5"/>
        <end position="60"/>
    </location>
</feature>
<feature type="domain" description="DM2" evidence="2">
    <location>
        <begin position="196"/>
        <end position="273"/>
    </location>
</feature>
<name>A0ABR0KCW9_9EURO</name>
<dbReference type="InterPro" id="IPR019835">
    <property type="entry name" value="SWIB_domain"/>
</dbReference>
<dbReference type="Pfam" id="PF08766">
    <property type="entry name" value="DEK_C"/>
    <property type="match status" value="1"/>
</dbReference>